<comment type="similarity">
    <text evidence="3 7">Belongs to the flavin monoamine oxidase family.</text>
</comment>
<dbReference type="SUPFAM" id="SSF51905">
    <property type="entry name" value="FAD/NAD(P)-binding domain"/>
    <property type="match status" value="1"/>
</dbReference>
<dbReference type="Gene3D" id="1.10.405.10">
    <property type="entry name" value="Guanine Nucleotide Dissociation Inhibitor, domain 1"/>
    <property type="match status" value="1"/>
</dbReference>
<evidence type="ECO:0000313" key="9">
    <source>
        <dbReference type="Proteomes" id="UP000887566"/>
    </source>
</evidence>
<evidence type="ECO:0000256" key="6">
    <source>
        <dbReference type="PIRSR" id="PIRSR601613-1"/>
    </source>
</evidence>
<dbReference type="InterPro" id="IPR001613">
    <property type="entry name" value="Flavin_amine_oxidase"/>
</dbReference>
<feature type="binding site" evidence="6">
    <location>
        <position position="445"/>
    </location>
    <ligand>
        <name>FAD</name>
        <dbReference type="ChEBI" id="CHEBI:57692"/>
    </ligand>
</feature>
<dbReference type="InterPro" id="IPR002937">
    <property type="entry name" value="Amino_oxidase"/>
</dbReference>
<dbReference type="InterPro" id="IPR036188">
    <property type="entry name" value="FAD/NAD-bd_sf"/>
</dbReference>
<dbReference type="GO" id="GO:0097621">
    <property type="term" value="F:monoamine oxidase activity"/>
    <property type="evidence" value="ECO:0007669"/>
    <property type="project" value="UniProtKB-EC"/>
</dbReference>
<protein>
    <recommendedName>
        <fullName evidence="7">Amine oxidase</fullName>
        <ecNumber evidence="7">1.4.3.-</ecNumber>
    </recommendedName>
</protein>
<accession>A0A914WS35</accession>
<evidence type="ECO:0000256" key="4">
    <source>
        <dbReference type="ARBA" id="ARBA00023002"/>
    </source>
</evidence>
<evidence type="ECO:0000256" key="3">
    <source>
        <dbReference type="ARBA" id="ARBA00005995"/>
    </source>
</evidence>
<evidence type="ECO:0000256" key="2">
    <source>
        <dbReference type="ARBA" id="ARBA00004362"/>
    </source>
</evidence>
<dbReference type="Proteomes" id="UP000887566">
    <property type="component" value="Unplaced"/>
</dbReference>
<dbReference type="PRINTS" id="PR00757">
    <property type="entry name" value="AMINEOXDASEF"/>
</dbReference>
<dbReference type="GO" id="GO:0005741">
    <property type="term" value="C:mitochondrial outer membrane"/>
    <property type="evidence" value="ECO:0007669"/>
    <property type="project" value="UniProtKB-SubCell"/>
</dbReference>
<dbReference type="GO" id="GO:0008131">
    <property type="term" value="F:primary methylamine oxidase activity"/>
    <property type="evidence" value="ECO:0007669"/>
    <property type="project" value="UniProtKB-ARBA"/>
</dbReference>
<dbReference type="SUPFAM" id="SSF54373">
    <property type="entry name" value="FAD-linked reductases, C-terminal domain"/>
    <property type="match status" value="1"/>
</dbReference>
<dbReference type="AlphaFoldDB" id="A0A914WS35"/>
<feature type="binding site" evidence="6">
    <location>
        <begin position="36"/>
        <end position="37"/>
    </location>
    <ligand>
        <name>FAD</name>
        <dbReference type="ChEBI" id="CHEBI:57692"/>
    </ligand>
</feature>
<proteinExistence type="inferred from homology"/>
<dbReference type="EC" id="1.4.3.-" evidence="7"/>
<keyword evidence="7" id="KW-0274">FAD</keyword>
<dbReference type="InterPro" id="IPR050703">
    <property type="entry name" value="Flavin_MAO"/>
</dbReference>
<feature type="binding site" evidence="6">
    <location>
        <position position="247"/>
    </location>
    <ligand>
        <name>FAD</name>
        <dbReference type="ChEBI" id="CHEBI:57692"/>
    </ligand>
</feature>
<evidence type="ECO:0000256" key="5">
    <source>
        <dbReference type="ARBA" id="ARBA00048448"/>
    </source>
</evidence>
<dbReference type="WBParaSite" id="PSAMB.scaffold4931size13124.g25495.t1">
    <property type="protein sequence ID" value="PSAMB.scaffold4931size13124.g25495.t1"/>
    <property type="gene ID" value="PSAMB.scaffold4931size13124.g25495"/>
</dbReference>
<organism evidence="9 10">
    <name type="scientific">Plectus sambesii</name>
    <dbReference type="NCBI Taxonomy" id="2011161"/>
    <lineage>
        <taxon>Eukaryota</taxon>
        <taxon>Metazoa</taxon>
        <taxon>Ecdysozoa</taxon>
        <taxon>Nematoda</taxon>
        <taxon>Chromadorea</taxon>
        <taxon>Plectida</taxon>
        <taxon>Plectina</taxon>
        <taxon>Plectoidea</taxon>
        <taxon>Plectidae</taxon>
        <taxon>Plectus</taxon>
    </lineage>
</organism>
<name>A0A914WS35_9BILA</name>
<comment type="cofactor">
    <cofactor evidence="1 7">
        <name>FAD</name>
        <dbReference type="ChEBI" id="CHEBI:57692"/>
    </cofactor>
</comment>
<comment type="catalytic activity">
    <reaction evidence="5">
        <text>a secondary aliphatic amine + O2 + H2O = a primary amine + an aldehyde + H2O2</text>
        <dbReference type="Rhea" id="RHEA:26414"/>
        <dbReference type="ChEBI" id="CHEBI:15377"/>
        <dbReference type="ChEBI" id="CHEBI:15379"/>
        <dbReference type="ChEBI" id="CHEBI:16240"/>
        <dbReference type="ChEBI" id="CHEBI:17478"/>
        <dbReference type="ChEBI" id="CHEBI:58855"/>
        <dbReference type="ChEBI" id="CHEBI:65296"/>
        <dbReference type="EC" id="1.4.3.4"/>
    </reaction>
</comment>
<feature type="domain" description="Amine oxidase" evidence="8">
    <location>
        <begin position="14"/>
        <end position="469"/>
    </location>
</feature>
<evidence type="ECO:0000256" key="7">
    <source>
        <dbReference type="RuleBase" id="RU362067"/>
    </source>
</evidence>
<dbReference type="Pfam" id="PF01593">
    <property type="entry name" value="Amino_oxidase"/>
    <property type="match status" value="1"/>
</dbReference>
<keyword evidence="9" id="KW-1185">Reference proteome</keyword>
<evidence type="ECO:0000256" key="1">
    <source>
        <dbReference type="ARBA" id="ARBA00001974"/>
    </source>
</evidence>
<keyword evidence="7" id="KW-0285">Flavoprotein</keyword>
<dbReference type="PANTHER" id="PTHR43563:SF14">
    <property type="entry name" value="AMINE OXIDASE"/>
    <property type="match status" value="1"/>
</dbReference>
<feature type="binding site" evidence="6">
    <location>
        <position position="366"/>
    </location>
    <ligand>
        <name>substrate</name>
    </ligand>
</feature>
<dbReference type="Gene3D" id="3.90.660.10">
    <property type="match status" value="1"/>
</dbReference>
<evidence type="ECO:0000313" key="10">
    <source>
        <dbReference type="WBParaSite" id="PSAMB.scaffold4931size13124.g25495.t1"/>
    </source>
</evidence>
<evidence type="ECO:0000259" key="8">
    <source>
        <dbReference type="Pfam" id="PF01593"/>
    </source>
</evidence>
<dbReference type="PANTHER" id="PTHR43563">
    <property type="entry name" value="AMINE OXIDASE"/>
    <property type="match status" value="1"/>
</dbReference>
<sequence length="557" mass="62190">METKCDVLVVGAGLAGLTAARELHKKAPHLKVVVLEAKDRVGGRTLTVNLKTANGTDQWDLGGQWVGSTQIHLLNLLKELNIEYYTQYVTGKKLSQIGGTKIRPYSTTLPTAQELRDYSIWEGVDFLMALSRLESMAAKLNPNDVFALPEAARWDGMTLDEWARQNCHTRTMVDSLNLAAKCAMGTESKRLNLLFMLYYGRSAGTISDLLEAEGMGAQRYRIKGGSQQLSRMMSDDLGDIVHLQTAVTKIEETAGGLRVLTTSTDGSDKQTVFRCMRIILAVPPSEAGKVNFIPPLPYHKRQLFDGAPQGNLIKFVFTYETAFWREKGYSGEILSTGYTEIPGEILPLCLTYDAVTSHGSAALLGFVHNEQWADRSKEERKIALLKDLARFFGDQCYTYIDYEDKNWHTEPYNGGCPVSCLPAGNMEYFMRIREPVDRIHFAGTESATLWPGYMSGAVQSGLRAAHEVLWNLHPKTVDRKLLEGSVYEQDYHQPQGPVGLSYQSSSSSLAIGKRLLLVSGVAAGLYALSKRYELPFITRVTQHLEEAVYSLYERFHR</sequence>
<keyword evidence="4 7" id="KW-0560">Oxidoreductase</keyword>
<comment type="subcellular location">
    <subcellularLocation>
        <location evidence="2">Mitochondrion outer membrane</location>
        <topology evidence="2">Single-pass type IV membrane protein</topology>
        <orientation evidence="2">Cytoplasmic side</orientation>
    </subcellularLocation>
</comment>
<dbReference type="Gene3D" id="3.50.50.60">
    <property type="entry name" value="FAD/NAD(P)-binding domain"/>
    <property type="match status" value="1"/>
</dbReference>
<reference evidence="10" key="1">
    <citation type="submission" date="2022-11" db="UniProtKB">
        <authorList>
            <consortium name="WormBaseParasite"/>
        </authorList>
    </citation>
    <scope>IDENTIFICATION</scope>
</reference>